<evidence type="ECO:0000313" key="2">
    <source>
        <dbReference type="EMBL" id="KLO13024.1"/>
    </source>
</evidence>
<dbReference type="InParanoid" id="A0A0H2RMC4"/>
<reference evidence="2 3" key="1">
    <citation type="submission" date="2015-04" db="EMBL/GenBank/DDBJ databases">
        <title>Complete genome sequence of Schizopora paradoxa KUC8140, a cosmopolitan wood degrader in East Asia.</title>
        <authorList>
            <consortium name="DOE Joint Genome Institute"/>
            <person name="Min B."/>
            <person name="Park H."/>
            <person name="Jang Y."/>
            <person name="Kim J.-J."/>
            <person name="Kim K.H."/>
            <person name="Pangilinan J."/>
            <person name="Lipzen A."/>
            <person name="Riley R."/>
            <person name="Grigoriev I.V."/>
            <person name="Spatafora J.W."/>
            <person name="Choi I.-G."/>
        </authorList>
    </citation>
    <scope>NUCLEOTIDE SEQUENCE [LARGE SCALE GENOMIC DNA]</scope>
    <source>
        <strain evidence="2 3">KUC8140</strain>
    </source>
</reference>
<feature type="region of interest" description="Disordered" evidence="1">
    <location>
        <begin position="199"/>
        <end position="223"/>
    </location>
</feature>
<dbReference type="AlphaFoldDB" id="A0A0H2RMC4"/>
<gene>
    <name evidence="2" type="ORF">SCHPADRAFT_384786</name>
</gene>
<feature type="compositionally biased region" description="Polar residues" evidence="1">
    <location>
        <begin position="200"/>
        <end position="223"/>
    </location>
</feature>
<evidence type="ECO:0000313" key="3">
    <source>
        <dbReference type="Proteomes" id="UP000053477"/>
    </source>
</evidence>
<evidence type="ECO:0000256" key="1">
    <source>
        <dbReference type="SAM" id="MobiDB-lite"/>
    </source>
</evidence>
<organism evidence="2 3">
    <name type="scientific">Schizopora paradoxa</name>
    <dbReference type="NCBI Taxonomy" id="27342"/>
    <lineage>
        <taxon>Eukaryota</taxon>
        <taxon>Fungi</taxon>
        <taxon>Dikarya</taxon>
        <taxon>Basidiomycota</taxon>
        <taxon>Agaricomycotina</taxon>
        <taxon>Agaricomycetes</taxon>
        <taxon>Hymenochaetales</taxon>
        <taxon>Schizoporaceae</taxon>
        <taxon>Schizopora</taxon>
    </lineage>
</organism>
<proteinExistence type="predicted"/>
<protein>
    <submittedName>
        <fullName evidence="2">Uncharacterized protein</fullName>
    </submittedName>
</protein>
<keyword evidence="3" id="KW-1185">Reference proteome</keyword>
<name>A0A0H2RMC4_9AGAM</name>
<dbReference type="EMBL" id="KQ085966">
    <property type="protein sequence ID" value="KLO13024.1"/>
    <property type="molecule type" value="Genomic_DNA"/>
</dbReference>
<dbReference type="Proteomes" id="UP000053477">
    <property type="component" value="Unassembled WGS sequence"/>
</dbReference>
<accession>A0A0H2RMC4</accession>
<sequence length="341" mass="39652">MSMTSLRDKLFQIPARVKSLRNDCRAQNKAYFPSMFARSFDLQTKQVDALYRISANFLQMEALWQRARLVIQGENSDRDEGLETPSEPPRVLKKITLQLDAVEEDVYEIAVLLRTRAIQQQLQQADLRSRTGMQIKMAVGKALSFTTTQDLRIVKTPYDRTLLWLAAVRKLEFEPGNARPAVNTSADIPYQLQVRPSLRDAQQQQRLTNQEEPAKGETNTPVSRAANSLFLVRDELRKNHYSDRLVKAAHQRKTWPYDRNLKPRRLWAEPELCTNEDAEDDEDAYYAYHETLDRRCTTAKMGSRKDDDNDNLYPDSRGRLYTLHSVDFWGTSRYQTENQNE</sequence>